<evidence type="ECO:0000313" key="1">
    <source>
        <dbReference type="EMBL" id="OAV91649.1"/>
    </source>
</evidence>
<gene>
    <name evidence="1" type="ORF">PTTG_12387</name>
</gene>
<dbReference type="OrthoDB" id="2496520at2759"/>
<dbReference type="EnsemblFungi" id="PTTG_12387-t43_1">
    <property type="protein sequence ID" value="PTTG_12387-t43_1-p1"/>
    <property type="gene ID" value="PTTG_12387"/>
</dbReference>
<organism evidence="1">
    <name type="scientific">Puccinia triticina (isolate 1-1 / race 1 (BBBD))</name>
    <name type="common">Brown leaf rust fungus</name>
    <dbReference type="NCBI Taxonomy" id="630390"/>
    <lineage>
        <taxon>Eukaryota</taxon>
        <taxon>Fungi</taxon>
        <taxon>Dikarya</taxon>
        <taxon>Basidiomycota</taxon>
        <taxon>Pucciniomycotina</taxon>
        <taxon>Pucciniomycetes</taxon>
        <taxon>Pucciniales</taxon>
        <taxon>Pucciniaceae</taxon>
        <taxon>Puccinia</taxon>
    </lineage>
</organism>
<name>A0A180GGP6_PUCT1</name>
<dbReference type="EMBL" id="ADAS02000077">
    <property type="protein sequence ID" value="OAV91649.1"/>
    <property type="molecule type" value="Genomic_DNA"/>
</dbReference>
<evidence type="ECO:0000313" key="2">
    <source>
        <dbReference type="EnsemblFungi" id="PTTG_12387-t43_1-p1"/>
    </source>
</evidence>
<dbReference type="Proteomes" id="UP000005240">
    <property type="component" value="Unassembled WGS sequence"/>
</dbReference>
<sequence>MENPTNITSAGSGPTLEYLGELVIQGFGNLKRKYDCKLTPAPTRTISVDGVNSREILCDRLRSTLLPLCKDQLTTILNLLEPASMQNEPESKLKRVLEIQPELDYNMTQINSAVLVICPESLSSSYDQTNDHHLKQLKAYRLLEFKRKFHALGSICDVFQAASQYMEVAPEGLSRAGRLFDDYKRNTKTTVNWIEKTIKHSNKTELDVIADCGATAVFRIDCQLVDLVSLIDPAAPPGYSDFEALTGQPIINLAKSVVPLVRLLGFFYKKLSKQGIVNCHTLPSFTQMNSIQLKCLCESPGKVMRDLAELLTSLHELEYPFGDVPVDIRTIPQRAERIAGHLEAPLLSVVLYLVPLINNLPEKDYYLDWFSTWNTQINIAVQNFVQLAKHLRQDDLA</sequence>
<dbReference type="VEuPathDB" id="FungiDB:PTTG_12387"/>
<proteinExistence type="predicted"/>
<evidence type="ECO:0000313" key="3">
    <source>
        <dbReference type="Proteomes" id="UP000005240"/>
    </source>
</evidence>
<accession>A0A180GGP6</accession>
<reference evidence="2 3" key="3">
    <citation type="journal article" date="2017" name="G3 (Bethesda)">
        <title>Comparative analysis highlights variable genome content of wheat rusts and divergence of the mating loci.</title>
        <authorList>
            <person name="Cuomo C.A."/>
            <person name="Bakkeren G."/>
            <person name="Khalil H.B."/>
            <person name="Panwar V."/>
            <person name="Joly D."/>
            <person name="Linning R."/>
            <person name="Sakthikumar S."/>
            <person name="Song X."/>
            <person name="Adiconis X."/>
            <person name="Fan L."/>
            <person name="Goldberg J.M."/>
            <person name="Levin J.Z."/>
            <person name="Young S."/>
            <person name="Zeng Q."/>
            <person name="Anikster Y."/>
            <person name="Bruce M."/>
            <person name="Wang M."/>
            <person name="Yin C."/>
            <person name="McCallum B."/>
            <person name="Szabo L.J."/>
            <person name="Hulbert S."/>
            <person name="Chen X."/>
            <person name="Fellers J.P."/>
        </authorList>
    </citation>
    <scope>NUCLEOTIDE SEQUENCE</scope>
    <source>
        <strain evidence="3">Isolate 1-1 / race 1 (BBBD)</strain>
        <strain evidence="2">isolate 1-1 / race 1 (BBBD)</strain>
    </source>
</reference>
<protein>
    <submittedName>
        <fullName evidence="1 2">Uncharacterized protein</fullName>
    </submittedName>
</protein>
<dbReference type="PANTHER" id="PTHR33069:SF3">
    <property type="entry name" value="DYNEIN HEAVY CHAIN TAIL DOMAIN-CONTAINING PROTEIN"/>
    <property type="match status" value="1"/>
</dbReference>
<keyword evidence="3" id="KW-1185">Reference proteome</keyword>
<reference evidence="1" key="1">
    <citation type="submission" date="2009-11" db="EMBL/GenBank/DDBJ databases">
        <authorList>
            <consortium name="The Broad Institute Genome Sequencing Platform"/>
            <person name="Ward D."/>
            <person name="Feldgarden M."/>
            <person name="Earl A."/>
            <person name="Young S.K."/>
            <person name="Zeng Q."/>
            <person name="Koehrsen M."/>
            <person name="Alvarado L."/>
            <person name="Berlin A."/>
            <person name="Bochicchio J."/>
            <person name="Borenstein D."/>
            <person name="Chapman S.B."/>
            <person name="Chen Z."/>
            <person name="Engels R."/>
            <person name="Freedman E."/>
            <person name="Gellesch M."/>
            <person name="Goldberg J."/>
            <person name="Griggs A."/>
            <person name="Gujja S."/>
            <person name="Heilman E."/>
            <person name="Heiman D."/>
            <person name="Hepburn T."/>
            <person name="Howarth C."/>
            <person name="Jen D."/>
            <person name="Larson L."/>
            <person name="Lewis B."/>
            <person name="Mehta T."/>
            <person name="Park D."/>
            <person name="Pearson M."/>
            <person name="Roberts A."/>
            <person name="Saif S."/>
            <person name="Shea T."/>
            <person name="Shenoy N."/>
            <person name="Sisk P."/>
            <person name="Stolte C."/>
            <person name="Sykes S."/>
            <person name="Thomson T."/>
            <person name="Walk T."/>
            <person name="White J."/>
            <person name="Yandava C."/>
            <person name="Izard J."/>
            <person name="Baranova O.V."/>
            <person name="Blanton J.M."/>
            <person name="Tanner A.C."/>
            <person name="Dewhirst F.E."/>
            <person name="Haas B."/>
            <person name="Nusbaum C."/>
            <person name="Birren B."/>
        </authorList>
    </citation>
    <scope>NUCLEOTIDE SEQUENCE [LARGE SCALE GENOMIC DNA]</scope>
    <source>
        <strain evidence="1">1-1 BBBD Race 1</strain>
    </source>
</reference>
<reference evidence="1" key="2">
    <citation type="submission" date="2016-05" db="EMBL/GenBank/DDBJ databases">
        <title>Comparative analysis highlights variable genome content of wheat rusts and divergence of the mating loci.</title>
        <authorList>
            <person name="Cuomo C.A."/>
            <person name="Bakkeren G."/>
            <person name="Szabo L."/>
            <person name="Khalil H."/>
            <person name="Joly D."/>
            <person name="Goldberg J."/>
            <person name="Young S."/>
            <person name="Zeng Q."/>
            <person name="Fellers J."/>
        </authorList>
    </citation>
    <scope>NUCLEOTIDE SEQUENCE [LARGE SCALE GENOMIC DNA]</scope>
    <source>
        <strain evidence="1">1-1 BBBD Race 1</strain>
    </source>
</reference>
<dbReference type="PANTHER" id="PTHR33069">
    <property type="entry name" value="CHROMOSOME 7, WHOLE GENOME SHOTGUN SEQUENCE-RELATED"/>
    <property type="match status" value="1"/>
</dbReference>
<dbReference type="AlphaFoldDB" id="A0A180GGP6"/>
<reference evidence="2" key="4">
    <citation type="submission" date="2025-05" db="UniProtKB">
        <authorList>
            <consortium name="EnsemblFungi"/>
        </authorList>
    </citation>
    <scope>IDENTIFICATION</scope>
    <source>
        <strain evidence="2">isolate 1-1 / race 1 (BBBD)</strain>
    </source>
</reference>